<dbReference type="InterPro" id="IPR003829">
    <property type="entry name" value="Pirin_N_dom"/>
</dbReference>
<dbReference type="CDD" id="cd02909">
    <property type="entry name" value="cupin_pirin_N"/>
    <property type="match status" value="1"/>
</dbReference>
<dbReference type="AlphaFoldDB" id="A0A432YUP8"/>
<dbReference type="RefSeq" id="WP_126782877.1">
    <property type="nucleotide sequence ID" value="NZ_PIQC01000008.1"/>
</dbReference>
<feature type="binding site" evidence="2">
    <location>
        <position position="121"/>
    </location>
    <ligand>
        <name>Fe cation</name>
        <dbReference type="ChEBI" id="CHEBI:24875"/>
    </ligand>
</feature>
<dbReference type="EMBL" id="PIQC01000008">
    <property type="protein sequence ID" value="RUO67049.1"/>
    <property type="molecule type" value="Genomic_DNA"/>
</dbReference>
<gene>
    <name evidence="7" type="ORF">CWI78_11105</name>
</gene>
<keyword evidence="8" id="KW-1185">Reference proteome</keyword>
<dbReference type="GO" id="GO:0046872">
    <property type="term" value="F:metal ion binding"/>
    <property type="evidence" value="ECO:0007669"/>
    <property type="project" value="UniProtKB-KW"/>
</dbReference>
<protein>
    <recommendedName>
        <fullName evidence="9">Pirin family protein</fullName>
    </recommendedName>
</protein>
<comment type="caution">
    <text evidence="7">The sequence shown here is derived from an EMBL/GenBank/DDBJ whole genome shotgun (WGS) entry which is preliminary data.</text>
</comment>
<feature type="binding site" evidence="2">
    <location>
        <position position="77"/>
    </location>
    <ligand>
        <name>Fe cation</name>
        <dbReference type="ChEBI" id="CHEBI:24875"/>
    </ligand>
</feature>
<proteinExistence type="inferred from homology"/>
<comment type="cofactor">
    <cofactor evidence="2">
        <name>Fe cation</name>
        <dbReference type="ChEBI" id="CHEBI:24875"/>
    </cofactor>
    <text evidence="2">Binds 1 Fe cation per subunit.</text>
</comment>
<feature type="region of interest" description="Disordered" evidence="4">
    <location>
        <begin position="1"/>
        <end position="21"/>
    </location>
</feature>
<dbReference type="OrthoDB" id="9780903at2"/>
<comment type="similarity">
    <text evidence="1 3">Belongs to the pirin family.</text>
</comment>
<dbReference type="PIRSF" id="PIRSF006232">
    <property type="entry name" value="Pirin"/>
    <property type="match status" value="1"/>
</dbReference>
<dbReference type="InterPro" id="IPR014710">
    <property type="entry name" value="RmlC-like_jellyroll"/>
</dbReference>
<dbReference type="PANTHER" id="PTHR13903">
    <property type="entry name" value="PIRIN-RELATED"/>
    <property type="match status" value="1"/>
</dbReference>
<accession>A0A432YUP8</accession>
<dbReference type="InterPro" id="IPR012093">
    <property type="entry name" value="Pirin"/>
</dbReference>
<feature type="domain" description="Pirin N-terminal" evidence="5">
    <location>
        <begin position="36"/>
        <end position="141"/>
    </location>
</feature>
<dbReference type="InterPro" id="IPR008778">
    <property type="entry name" value="Pirin_C_dom"/>
</dbReference>
<keyword evidence="2" id="KW-0408">Iron</keyword>
<dbReference type="Proteomes" id="UP000288058">
    <property type="component" value="Unassembled WGS sequence"/>
</dbReference>
<dbReference type="PANTHER" id="PTHR13903:SF8">
    <property type="entry name" value="PIRIN"/>
    <property type="match status" value="1"/>
</dbReference>
<evidence type="ECO:0000259" key="6">
    <source>
        <dbReference type="Pfam" id="PF05726"/>
    </source>
</evidence>
<evidence type="ECO:0000259" key="5">
    <source>
        <dbReference type="Pfam" id="PF02678"/>
    </source>
</evidence>
<dbReference type="SUPFAM" id="SSF51182">
    <property type="entry name" value="RmlC-like cupins"/>
    <property type="match status" value="1"/>
</dbReference>
<evidence type="ECO:0000256" key="2">
    <source>
        <dbReference type="PIRSR" id="PIRSR006232-1"/>
    </source>
</evidence>
<organism evidence="7 8">
    <name type="scientific">Idiomarina ramblicola</name>
    <dbReference type="NCBI Taxonomy" id="263724"/>
    <lineage>
        <taxon>Bacteria</taxon>
        <taxon>Pseudomonadati</taxon>
        <taxon>Pseudomonadota</taxon>
        <taxon>Gammaproteobacteria</taxon>
        <taxon>Alteromonadales</taxon>
        <taxon>Idiomarinaceae</taxon>
        <taxon>Idiomarina</taxon>
    </lineage>
</organism>
<reference evidence="8" key="1">
    <citation type="journal article" date="2018" name="Front. Microbiol.">
        <title>Genome-Based Analysis Reveals the Taxonomy and Diversity of the Family Idiomarinaceae.</title>
        <authorList>
            <person name="Liu Y."/>
            <person name="Lai Q."/>
            <person name="Shao Z."/>
        </authorList>
    </citation>
    <scope>NUCLEOTIDE SEQUENCE [LARGE SCALE GENOMIC DNA]</scope>
    <source>
        <strain evidence="8">R22</strain>
    </source>
</reference>
<evidence type="ECO:0000256" key="4">
    <source>
        <dbReference type="SAM" id="MobiDB-lite"/>
    </source>
</evidence>
<sequence>MSNTLNKAEQSCDSRQQPSSTIDVIVEPRDSDLGGFYVRRALPTRQKRMVGPWIFFDEMGPAQFSAGEGINVAPHPHIGLSTVTYLFDGEMLHRDSIGSYQVIKPGDINLMVAGKGVTHSEREHPEVTARDHSLHGLQLWLALPEHHEQTNPAFYHVPSADIPSVNADGVSLRIMIGEAYGVKSPVPTPSETLYAEARFDSGQKLTLPAAEELAVYIVSGCLNSDGEQLNARTLVVFKPEAQPVIKAQEPSHIVIIGGSSLGNRFINWNFVSSDKQRIEQARKDWQNQRFDKVVGDEDEFIPLPTL</sequence>
<evidence type="ECO:0000313" key="7">
    <source>
        <dbReference type="EMBL" id="RUO67049.1"/>
    </source>
</evidence>
<dbReference type="Pfam" id="PF05726">
    <property type="entry name" value="Pirin_C"/>
    <property type="match status" value="1"/>
</dbReference>
<evidence type="ECO:0000256" key="1">
    <source>
        <dbReference type="ARBA" id="ARBA00008416"/>
    </source>
</evidence>
<name>A0A432YUP8_9GAMM</name>
<evidence type="ECO:0000256" key="3">
    <source>
        <dbReference type="RuleBase" id="RU003457"/>
    </source>
</evidence>
<feature type="domain" description="Pirin C-terminal" evidence="6">
    <location>
        <begin position="194"/>
        <end position="291"/>
    </location>
</feature>
<keyword evidence="2" id="KW-0479">Metal-binding</keyword>
<feature type="binding site" evidence="2">
    <location>
        <position position="75"/>
    </location>
    <ligand>
        <name>Fe cation</name>
        <dbReference type="ChEBI" id="CHEBI:24875"/>
    </ligand>
</feature>
<dbReference type="Gene3D" id="2.60.120.10">
    <property type="entry name" value="Jelly Rolls"/>
    <property type="match status" value="2"/>
</dbReference>
<dbReference type="Pfam" id="PF02678">
    <property type="entry name" value="Pirin"/>
    <property type="match status" value="1"/>
</dbReference>
<dbReference type="InterPro" id="IPR011051">
    <property type="entry name" value="RmlC_Cupin_sf"/>
</dbReference>
<evidence type="ECO:0008006" key="9">
    <source>
        <dbReference type="Google" id="ProtNLM"/>
    </source>
</evidence>
<evidence type="ECO:0000313" key="8">
    <source>
        <dbReference type="Proteomes" id="UP000288058"/>
    </source>
</evidence>
<feature type="binding site" evidence="2">
    <location>
        <position position="119"/>
    </location>
    <ligand>
        <name>Fe cation</name>
        <dbReference type="ChEBI" id="CHEBI:24875"/>
    </ligand>
</feature>